<feature type="compositionally biased region" description="Basic and acidic residues" evidence="2">
    <location>
        <begin position="1876"/>
        <end position="1903"/>
    </location>
</feature>
<feature type="compositionally biased region" description="Low complexity" evidence="2">
    <location>
        <begin position="733"/>
        <end position="756"/>
    </location>
</feature>
<feature type="compositionally biased region" description="Low complexity" evidence="2">
    <location>
        <begin position="1944"/>
        <end position="1956"/>
    </location>
</feature>
<feature type="compositionally biased region" description="Low complexity" evidence="2">
    <location>
        <begin position="24"/>
        <end position="33"/>
    </location>
</feature>
<evidence type="ECO:0000313" key="3">
    <source>
        <dbReference type="EMBL" id="PFH35322.1"/>
    </source>
</evidence>
<evidence type="ECO:0000313" key="4">
    <source>
        <dbReference type="Proteomes" id="UP000224006"/>
    </source>
</evidence>
<feature type="compositionally biased region" description="Low complexity" evidence="2">
    <location>
        <begin position="1829"/>
        <end position="1852"/>
    </location>
</feature>
<feature type="compositionally biased region" description="Basic and acidic residues" evidence="2">
    <location>
        <begin position="400"/>
        <end position="410"/>
    </location>
</feature>
<feature type="compositionally biased region" description="Low complexity" evidence="2">
    <location>
        <begin position="1360"/>
        <end position="1372"/>
    </location>
</feature>
<feature type="compositionally biased region" description="Low complexity" evidence="2">
    <location>
        <begin position="990"/>
        <end position="1013"/>
    </location>
</feature>
<dbReference type="RefSeq" id="XP_029219331.1">
    <property type="nucleotide sequence ID" value="XM_029364623.1"/>
</dbReference>
<feature type="compositionally biased region" description="Low complexity" evidence="2">
    <location>
        <begin position="1991"/>
        <end position="2024"/>
    </location>
</feature>
<feature type="compositionally biased region" description="Basic and acidic residues" evidence="2">
    <location>
        <begin position="1464"/>
        <end position="1491"/>
    </location>
</feature>
<feature type="compositionally biased region" description="Low complexity" evidence="2">
    <location>
        <begin position="93"/>
        <end position="104"/>
    </location>
</feature>
<dbReference type="KEGG" id="bbes:BESB_062090"/>
<feature type="compositionally biased region" description="Low complexity" evidence="2">
    <location>
        <begin position="895"/>
        <end position="928"/>
    </location>
</feature>
<feature type="compositionally biased region" description="Basic and acidic residues" evidence="2">
    <location>
        <begin position="2048"/>
        <end position="2075"/>
    </location>
</feature>
<feature type="compositionally biased region" description="Low complexity" evidence="2">
    <location>
        <begin position="1105"/>
        <end position="1117"/>
    </location>
</feature>
<feature type="compositionally biased region" description="Basic and acidic residues" evidence="2">
    <location>
        <begin position="2133"/>
        <end position="2160"/>
    </location>
</feature>
<dbReference type="Proteomes" id="UP000224006">
    <property type="component" value="Chromosome V"/>
</dbReference>
<feature type="compositionally biased region" description="Low complexity" evidence="2">
    <location>
        <begin position="586"/>
        <end position="611"/>
    </location>
</feature>
<feature type="compositionally biased region" description="Basic and acidic residues" evidence="2">
    <location>
        <begin position="1377"/>
        <end position="1401"/>
    </location>
</feature>
<evidence type="ECO:0000256" key="1">
    <source>
        <dbReference type="SAM" id="Coils"/>
    </source>
</evidence>
<feature type="compositionally biased region" description="Basic and acidic residues" evidence="2">
    <location>
        <begin position="572"/>
        <end position="585"/>
    </location>
</feature>
<feature type="compositionally biased region" description="Low complexity" evidence="2">
    <location>
        <begin position="3853"/>
        <end position="3866"/>
    </location>
</feature>
<organism evidence="3 4">
    <name type="scientific">Besnoitia besnoiti</name>
    <name type="common">Apicomplexan protozoan</name>
    <dbReference type="NCBI Taxonomy" id="94643"/>
    <lineage>
        <taxon>Eukaryota</taxon>
        <taxon>Sar</taxon>
        <taxon>Alveolata</taxon>
        <taxon>Apicomplexa</taxon>
        <taxon>Conoidasida</taxon>
        <taxon>Coccidia</taxon>
        <taxon>Eucoccidiorida</taxon>
        <taxon>Eimeriorina</taxon>
        <taxon>Sarcocystidae</taxon>
        <taxon>Besnoitia</taxon>
    </lineage>
</organism>
<feature type="compositionally biased region" description="Basic and acidic residues" evidence="2">
    <location>
        <begin position="1037"/>
        <end position="1064"/>
    </location>
</feature>
<feature type="compositionally biased region" description="Low complexity" evidence="2">
    <location>
        <begin position="1407"/>
        <end position="1440"/>
    </location>
</feature>
<feature type="compositionally biased region" description="Low complexity" evidence="2">
    <location>
        <begin position="1537"/>
        <end position="1560"/>
    </location>
</feature>
<feature type="compositionally biased region" description="Low complexity" evidence="2">
    <location>
        <begin position="2373"/>
        <end position="2385"/>
    </location>
</feature>
<feature type="compositionally biased region" description="Acidic residues" evidence="2">
    <location>
        <begin position="389"/>
        <end position="399"/>
    </location>
</feature>
<feature type="compositionally biased region" description="Low complexity" evidence="2">
    <location>
        <begin position="935"/>
        <end position="947"/>
    </location>
</feature>
<protein>
    <submittedName>
        <fullName evidence="3">Uncharacterized protein</fullName>
    </submittedName>
</protein>
<feature type="compositionally biased region" description="Low complexity" evidence="2">
    <location>
        <begin position="2248"/>
        <end position="2281"/>
    </location>
</feature>
<feature type="compositionally biased region" description="Basic and acidic residues" evidence="2">
    <location>
        <begin position="710"/>
        <end position="722"/>
    </location>
</feature>
<feature type="compositionally biased region" description="Low complexity" evidence="2">
    <location>
        <begin position="2201"/>
        <end position="2213"/>
    </location>
</feature>
<feature type="region of interest" description="Disordered" evidence="2">
    <location>
        <begin position="3840"/>
        <end position="3919"/>
    </location>
</feature>
<feature type="compositionally biased region" description="Pro residues" evidence="2">
    <location>
        <begin position="668"/>
        <end position="689"/>
    </location>
</feature>
<keyword evidence="4" id="KW-1185">Reference proteome</keyword>
<feature type="compositionally biased region" description="Basic and acidic residues" evidence="2">
    <location>
        <begin position="153"/>
        <end position="178"/>
    </location>
</feature>
<feature type="compositionally biased region" description="Low complexity" evidence="2">
    <location>
        <begin position="2488"/>
        <end position="2530"/>
    </location>
</feature>
<feature type="compositionally biased region" description="Basic and acidic residues" evidence="2">
    <location>
        <begin position="545"/>
        <end position="554"/>
    </location>
</feature>
<feature type="compositionally biased region" description="Basic and acidic residues" evidence="2">
    <location>
        <begin position="2218"/>
        <end position="2240"/>
    </location>
</feature>
<dbReference type="STRING" id="94643.A0A2A9MIV9"/>
<feature type="compositionally biased region" description="Low complexity" evidence="2">
    <location>
        <begin position="1161"/>
        <end position="1183"/>
    </location>
</feature>
<feature type="compositionally biased region" description="Basic and acidic residues" evidence="2">
    <location>
        <begin position="1791"/>
        <end position="1818"/>
    </location>
</feature>
<feature type="compositionally biased region" description="Low complexity" evidence="2">
    <location>
        <begin position="848"/>
        <end position="860"/>
    </location>
</feature>
<feature type="compositionally biased region" description="Basic and acidic residues" evidence="2">
    <location>
        <begin position="54"/>
        <end position="69"/>
    </location>
</feature>
<feature type="compositionally biased region" description="Basic and acidic residues" evidence="2">
    <location>
        <begin position="1292"/>
        <end position="1319"/>
    </location>
</feature>
<feature type="compositionally biased region" description="Low complexity" evidence="2">
    <location>
        <begin position="1190"/>
        <end position="1202"/>
    </location>
</feature>
<feature type="compositionally biased region" description="Low complexity" evidence="2">
    <location>
        <begin position="1567"/>
        <end position="1579"/>
    </location>
</feature>
<feature type="compositionally biased region" description="Low complexity" evidence="2">
    <location>
        <begin position="763"/>
        <end position="775"/>
    </location>
</feature>
<evidence type="ECO:0000256" key="2">
    <source>
        <dbReference type="SAM" id="MobiDB-lite"/>
    </source>
</evidence>
<feature type="compositionally biased region" description="Low complexity" evidence="2">
    <location>
        <begin position="1614"/>
        <end position="1647"/>
    </location>
</feature>
<dbReference type="OrthoDB" id="333252at2759"/>
<feature type="compositionally biased region" description="Low complexity" evidence="2">
    <location>
        <begin position="818"/>
        <end position="841"/>
    </location>
</feature>
<feature type="compositionally biased region" description="Low complexity" evidence="2">
    <location>
        <begin position="1447"/>
        <end position="1459"/>
    </location>
</feature>
<name>A0A2A9MIV9_BESBE</name>
<feature type="compositionally biased region" description="Low complexity" evidence="2">
    <location>
        <begin position="1914"/>
        <end position="1937"/>
    </location>
</feature>
<feature type="coiled-coil region" evidence="1">
    <location>
        <begin position="3696"/>
        <end position="3735"/>
    </location>
</feature>
<feature type="compositionally biased region" description="Low complexity" evidence="2">
    <location>
        <begin position="2355"/>
        <end position="2366"/>
    </location>
</feature>
<accession>A0A2A9MIV9</accession>
<feature type="compositionally biased region" description="Polar residues" evidence="2">
    <location>
        <begin position="642"/>
        <end position="659"/>
    </location>
</feature>
<feature type="compositionally biased region" description="Low complexity" evidence="2">
    <location>
        <begin position="1245"/>
        <end position="1268"/>
    </location>
</feature>
<feature type="compositionally biased region" description="Low complexity" evidence="2">
    <location>
        <begin position="2116"/>
        <end position="2128"/>
    </location>
</feature>
<feature type="compositionally biased region" description="Low complexity" evidence="2">
    <location>
        <begin position="1020"/>
        <end position="1032"/>
    </location>
</feature>
<proteinExistence type="predicted"/>
<feature type="region of interest" description="Disordered" evidence="2">
    <location>
        <begin position="1"/>
        <end position="2539"/>
    </location>
</feature>
<feature type="compositionally biased region" description="Low complexity" evidence="2">
    <location>
        <begin position="2086"/>
        <end position="2109"/>
    </location>
</feature>
<feature type="compositionally biased region" description="Basic and acidic residues" evidence="2">
    <location>
        <begin position="133"/>
        <end position="146"/>
    </location>
</feature>
<feature type="compositionally biased region" description="Low complexity" evidence="2">
    <location>
        <begin position="1726"/>
        <end position="1737"/>
    </location>
</feature>
<feature type="compositionally biased region" description="Basic and acidic residues" evidence="2">
    <location>
        <begin position="435"/>
        <end position="458"/>
    </location>
</feature>
<feature type="compositionally biased region" description="Low complexity" evidence="2">
    <location>
        <begin position="3765"/>
        <end position="3785"/>
    </location>
</feature>
<dbReference type="GeneID" id="40311137"/>
<feature type="compositionally biased region" description="Basic and acidic residues" evidence="2">
    <location>
        <begin position="1584"/>
        <end position="1606"/>
    </location>
</feature>
<keyword evidence="1" id="KW-0175">Coiled coil</keyword>
<feature type="compositionally biased region" description="Polar residues" evidence="2">
    <location>
        <begin position="509"/>
        <end position="518"/>
    </location>
</feature>
<feature type="compositionally biased region" description="Low complexity" evidence="2">
    <location>
        <begin position="1654"/>
        <end position="1666"/>
    </location>
</feature>
<feature type="compositionally biased region" description="Low complexity" evidence="2">
    <location>
        <begin position="1519"/>
        <end position="1530"/>
    </location>
</feature>
<feature type="compositionally biased region" description="Basic and acidic residues" evidence="2">
    <location>
        <begin position="1671"/>
        <end position="1698"/>
    </location>
</feature>
<feature type="compositionally biased region" description="Basic and acidic residues" evidence="2">
    <location>
        <begin position="2442"/>
        <end position="2477"/>
    </location>
</feature>
<feature type="compositionally biased region" description="Low complexity" evidence="2">
    <location>
        <begin position="2031"/>
        <end position="2043"/>
    </location>
</feature>
<comment type="caution">
    <text evidence="3">The sequence shown here is derived from an EMBL/GenBank/DDBJ whole genome shotgun (WGS) entry which is preliminary data.</text>
</comment>
<feature type="compositionally biased region" description="Polar residues" evidence="2">
    <location>
        <begin position="317"/>
        <end position="347"/>
    </location>
</feature>
<feature type="compositionally biased region" description="Basic and acidic residues" evidence="2">
    <location>
        <begin position="2305"/>
        <end position="2332"/>
    </location>
</feature>
<feature type="compositionally biased region" description="Basic and acidic residues" evidence="2">
    <location>
        <begin position="865"/>
        <end position="887"/>
    </location>
</feature>
<feature type="compositionally biased region" description="Basic and acidic residues" evidence="2">
    <location>
        <begin position="2390"/>
        <end position="2417"/>
    </location>
</feature>
<feature type="compositionally biased region" description="Low complexity" evidence="2">
    <location>
        <begin position="267"/>
        <end position="279"/>
    </location>
</feature>
<feature type="compositionally biased region" description="Basic and acidic residues" evidence="2">
    <location>
        <begin position="238"/>
        <end position="255"/>
    </location>
</feature>
<reference evidence="3 4" key="1">
    <citation type="submission" date="2017-09" db="EMBL/GenBank/DDBJ databases">
        <title>Genome sequencing of Besnoitia besnoiti strain Bb-Ger1.</title>
        <authorList>
            <person name="Schares G."/>
            <person name="Venepally P."/>
            <person name="Lorenzi H.A."/>
        </authorList>
    </citation>
    <scope>NUCLEOTIDE SEQUENCE [LARGE SCALE GENOMIC DNA]</scope>
    <source>
        <strain evidence="3 4">Bb-Ger1</strain>
    </source>
</reference>
<feature type="compositionally biased region" description="Basic and acidic residues" evidence="2">
    <location>
        <begin position="952"/>
        <end position="979"/>
    </location>
</feature>
<feature type="compositionally biased region" description="Basic and acidic residues" evidence="2">
    <location>
        <begin position="780"/>
        <end position="807"/>
    </location>
</feature>
<dbReference type="EMBL" id="NWUJ01000005">
    <property type="protein sequence ID" value="PFH35322.1"/>
    <property type="molecule type" value="Genomic_DNA"/>
</dbReference>
<dbReference type="VEuPathDB" id="ToxoDB:BESB_062090"/>
<feature type="compositionally biased region" description="Low complexity" evidence="2">
    <location>
        <begin position="1748"/>
        <end position="1767"/>
    </location>
</feature>
<feature type="compositionally biased region" description="Basic and acidic residues" evidence="2">
    <location>
        <begin position="1207"/>
        <end position="1227"/>
    </location>
</feature>
<feature type="compositionally biased region" description="Basic and acidic residues" evidence="2">
    <location>
        <begin position="1122"/>
        <end position="1142"/>
    </location>
</feature>
<feature type="compositionally biased region" description="Low complexity" evidence="2">
    <location>
        <begin position="1774"/>
        <end position="1786"/>
    </location>
</feature>
<feature type="compositionally biased region" description="Low complexity" evidence="2">
    <location>
        <begin position="1330"/>
        <end position="1353"/>
    </location>
</feature>
<feature type="compositionally biased region" description="Low complexity" evidence="2">
    <location>
        <begin position="2288"/>
        <end position="2300"/>
    </location>
</feature>
<sequence length="4497" mass="453459">MWFLSLATESESDVSETEREGSSPPGEQAAADPEPAPAPAEAARDLWGFFGGQDTKEDAAKDEGKKDEPPASEASAGGGGWFSWVGGGENEPSSASVSRESSVADPPSSPEEAAQGKAPESLKTSSPDGEGSAEEKAEPKVEKKDGAASPDSGEEKGGKGENQDEDKAAKAGEGDVKASAEAPDSRSSASDTPGGQADASGRRAEAPGDALGGSATPPERKAAEEAAPLKTSAETNEPQDKPDDSHTEDEKKEPAESTGGGFWGFFSAPAAEEPSASPPAEEDLPTSSKADSPPPAAESTGVGWGFFSSPLPAAAEQGSTHAGPSSDSRLAPSSATTEGEGSNSSEPVPQPSAEASHEESARPAEPSEASSAQQAPAAGVWSFLGFGGDVEEEPKEEEADEKKDSAEDLARAAPSIHMMGPPPELGGPSGEDAEDGAKREDARERGSGAGGEKEDGTDKNGGQSPGGDLTGKVTESEQKLEGGGPGNQNAQASDKESDPSAPEGAGETKTPQSDTSTPDGAADASGTLPKKANAALGRNKPPPPKKTEPSEDRPQAGTSDGLPSAEAGESPAQDRKDGENGDANKEASAAEAAEESTSSTPQPAKTAAPTKSKPPPPLPKSASLASQGDSVADEPTLGPTAQGDTPNAPGNQPEDSAQTSPTAKPRPHPPPLKAPPSPQTPNEPPPPGTLSPDTNIEDHELTPHRQNTAAREERKTLGEAEAKAGAVPGKVSPAPKAGLGLAKLPPKAKGPPGAKAPGPPLGPKAGPGEKAAAAEGGEEDRDKGKEGEKQGEGEGEEMKEATGEAEAKAGAVPGKVSPAPKAGLGLAKLPPKAKGPPGAKAPGPPLGPKAGPGEKAAAAEGGEEDKDKGKEGEKQGEGEGEEMKEATGEAEAEAKAGAVPGKVSPAPKAGLGLAKLPPKAKSPPGAKAPAPPLGPKAGPGEKAAAAEGGEEDKDKGKEGEKQGEGEGEEMKEATGEAEAKAGAVPGKVSPAPKAGLGLAKLPPKAKGPPGAKAPGPPLGPKAGPGEKAAAAEGGEEDKDKGKEGEKQGEGEGEEMKEATGEAEAKAGAVPGKVSPAPKAGLGLAKLPPKARSPPGVKAPGPPLGPKAGPGEKAAAAEGGEEDKDKGKEGEKQGEGEGEEMKEATGVAEAKAGAVPGKDSPAPKAGLGLAKLPPKAKGPPGAKAPGPPLGPKASPGEKAAAAEGGEEDKDKGKEGEKQGEGEGEEMKEATGVAEAKAGAVPGKVSPAPKAGLGLAKLPPKAKGPPGAKAPGPPLGPKAGPGEKAAAAEGGEEDRDKGKEGEKQGESEGEEMKEATGEAEAKAGAVPGKVSPAPKAGLGLAKLPPKAKSPPGAKAPGPPLGPKAGPGEKAAAAEGGEEDKDKGKEGEKQGEGEGEGEEMKEATGEAEAEAGAVPGKDSAAPKAGLGLAKLPPKAKGPPGAKAPAPPLGPKAGPGEKAAAAEGGEEDKDKGKEGEKQGEGEGEEMKEATGEADAKAGAVPGKVSPAPKAGLGLDKLPPKAKGPPGAKVPGPRAVLGKVSPAPKAGLGLAKLPPKAKGPPGAKAPAPPLGPKAGPGEKAAAAEGGEEDKDKGKEGEKQGEGEGEEMKEATGEAEAEAKAGAVPGKDSAAPKAGLGLAKLPPKAKGPPGAKAPGPPLGPKAGPGEKAAAAEGGEEDKDKGKEGEKQGEGEGEEMKEATGEADAKAGAVPGKVSPAPKAGLGLDKLPPKAKGPPGAKVPGPRAVLGMVGPAPRAGLGLAKLPPKAKGPPGAKAPAPPLGPKAGPGEKAAAAEGGEEDKDKGKEGEKQGEAEGEEMKEATGEAEAKAGAVPGKVSPAPKAGLGLAKLPPKAKSPPGAKAPGPPLGPKAGPGEKAAAAEGGEEDKDKGKEGEKQGEGEGEEMKEATGEAEAKAGAVPGKVSPAPKAGLGLAKLPPKAKGPPGAKAPGPPLGPKAGPGEKAAAAEGGEEDKDKGKEGEKQGEGEGEEMKEATGEAEAEAKAGAVPGKVSPAPKGGLGLAKLPPKAKGPPGAKAPAPPLGPKAGPGEKAAAAEGGEEDKDKGKEGEKQGEGEGEEMKEATGEAEAKAGAVPGKVSPAPKAGLGLAKLPPKAKSPPGAKAPGPPLGPKAGPGEKAAAAEGGEEDKDKGKEGEKQGEGEGEEMKEATGEAEAKAGAVPGKVSPAPKAGLGLAKLPPKAKGPPGAKAPGPPLGPKAGPGEKAAAAEGGEEDKDKGKEGEKQGEGEGEEMKEATGEAEAEAKAGAVPGKVSPAPKAGLGLAKLPPKAKGPPGAKAPGPPLGPKAGPGEKAAAAEGGEEDKDKGKEGEKQGEGEGEEMKEATGEAEAKAGAVPGKVSPAPKAGLGLAMLPPKAKGPPGAKAPGPPLGPKAGPGEKAAAAEGGEEDKDKGKEGEKQGEGEGEEMKEATGEAEAKAGAVPGKVSPAPKAGLGLAKLPPKAKEGGEEDKDKGKEGEKQGEGEGEEMKEATGEAEAKAGAVPGKVSPAPKAGLGLAKLPPKAKGPPGAKVPGLPLGPKAGPGEKAAAAEGGEEDKVKGSEGVAQIVENGVPGEVSSSVRGTGDWRLQSLAVSKAGMRGATPDSALDFISMFRQRAHQVLDGSQSDAGPSRVDKLSGHLAQLSAVLPGLSPRDGVGSRLSALRGSILRGTNASDTSRLPGTDVRPLAIRVRASPLSGKAGAVHTRGDSFPNARRGGLRAPGGTDAALSTASSRRESEGKNALLSTNLDLTRVLESARAPTAPPAASQAFSEAVCPRLDLGSISSGTCLFDVGPRAVLSCSAPVCSPLDVCLPDAQRHLQDVHEQLQLATDVHGAWGVYDAPDGVYAWDDSGVRTAGINSTSVTKLPKVLFGAAVTAWNETLVYQLPQVILLVGTSVEDCDMTVPGLIQNLVSLGNLPLSLQPETIRYVNDACLLLRQMGSVRMLKRGTFSNEADVPNTCMSRWSIKFTRKGEFSGVSVASWLLDSPGLRCTVHGIRQDILLRLICGIVGNEDSFLGPSFPTGSLMPLFEQDAAAVGLSEEDRLRLAQDCVDLLARVLKLDDVQVTGLVSVFLSVSALAQETCCLSAEAVAGVALLLGVSAPDLQGSFSAALAAGHMEAAGLGEAIAKVLYQELFQYTVARINSVMEDYSPRGGRGALSVCVLAAPTDLEALPTTSLGRLACHVAQAVAFTFSFRGMHRLRKLLHQDRFPVPEYLSGLREFCPEDVYLEAMLGEGSGLLPFLSYGSKTEQEIVAWFKEQVNGCREDSFPFFSRTFKLVRESSLDIALPDYAAELDVSEASMASQPMDPLVFRVIECVAKQAWPLRVLGMTAMARSTAAHRSESCRLYTSLADAWKPLLHSRPIILQRGDAGGWTALSQALEAVTQWEKHGFPLFVVIADLPTYCPNLFPPDCAKNRDLLVDHLSAYVDFEDALLGSSLLALRSHAYERLQSLQLEAAAVVAQRQGYLSSLMELDPEVRDMVTTHQENEKQQHVAGTALNGGGCGMQPPGWRSLQDAAKESADILDLDYEGCADGKLSIEDEERREETPCEGSVSVQEYTGLNNARYAFETPRAQGKELVNGTAEPSPRETFARGSVRSLAYSETTIEAHREGVRGTGAPSISSGAAEQVAEVTKGTACKAGRVSTGSSLTSAADVPQVCEVGERPKVQQSAKESTTLVSVGNFSRCGDSEMANKTPHLATDVTGASAAKSSILLRSTEELRRENARLQLENQRLNAENLRLENEHLLEENERLCRENALLAACLTSGSSRTAGSTVLFPLGESANSRAPLSVSNPSSSPSTATHSLPTKELSGASGTDQGTPGELEVGGSADDDGEAETSAAAPVVAKSLKMPPAAKKLGVDGRKVAVPPPKVTTPATATSVAPKPKGLSGKPVSLAAPKVAVEAPDKAEPSDPNSDQTPAEDVDAGGSADDGGEAETSAAAPVVAKSLKMPPAAKKLGVGAKKVGVSVCLPSPKVADRGGAAVLRAAKLPCLAPKPSLSPGAIRGLQEEGSTADAAGVRSGKAADAAGKLFPGAKCAPKVTHLSSPVAGSPLHGTTCSVTAAPGDEGRYIPVSSTVSQSTLGVAAHHRQMRSDGTLPTDAHSYDAYDPCSESAETVEVGYEDDTDGLVDGMRALWVQAAFSGVWKGVVYWPKHLQNLTEESQCKRRLSGSDESGKKVVELTAASFFSSFAEAARVDADRDQQLLVSSGTSRDVSQPRGTVRITRRGAPGADGARVPSGSRAAAEQRAHLGSAVVVGSGHGQRLLLPSDSRNEGLPMQLLRDVLSSEDPVSGGSSSHGATWVLADLEGTWNGKVVWKPPSEEYGQASRDLSTIILVDLTQADGGLADSRGPLKIFSTGTEGAPRPIVVPQSGESIAEKLRTIFRTTDASGVPIGAGNVYFIPPDQAGVLAITTHARSRDTGLCTEESEERVASFCDYGERRRKVQHEELLRRLDQRQRTGTCATKMVTAGGSQAAEAPGSLARPGGARIVSTQSNLALDEESSYEGFQSVSAPLEEMG</sequence>
<feature type="compositionally biased region" description="Low complexity" evidence="2">
    <location>
        <begin position="2171"/>
        <end position="2194"/>
    </location>
</feature>
<gene>
    <name evidence="3" type="ORF">BESB_062090</name>
</gene>
<feature type="compositionally biased region" description="Low complexity" evidence="2">
    <location>
        <begin position="1275"/>
        <end position="1287"/>
    </location>
</feature>
<feature type="compositionally biased region" description="Low complexity" evidence="2">
    <location>
        <begin position="363"/>
        <end position="378"/>
    </location>
</feature>
<feature type="compositionally biased region" description="Gly residues" evidence="2">
    <location>
        <begin position="76"/>
        <end position="89"/>
    </location>
</feature>
<feature type="compositionally biased region" description="Basic and acidic residues" evidence="2">
    <location>
        <begin position="1961"/>
        <end position="1983"/>
    </location>
</feature>
<feature type="region of interest" description="Disordered" evidence="2">
    <location>
        <begin position="2677"/>
        <end position="2719"/>
    </location>
</feature>
<feature type="region of interest" description="Disordered" evidence="2">
    <location>
        <begin position="3765"/>
        <end position="3827"/>
    </location>
</feature>
<feature type="compositionally biased region" description="Low complexity" evidence="2">
    <location>
        <begin position="1859"/>
        <end position="1871"/>
    </location>
</feature>